<gene>
    <name evidence="1" type="ORF">RIF29_41828</name>
</gene>
<name>A0AAN9EBC3_CROPI</name>
<comment type="caution">
    <text evidence="1">The sequence shown here is derived from an EMBL/GenBank/DDBJ whole genome shotgun (WGS) entry which is preliminary data.</text>
</comment>
<evidence type="ECO:0000313" key="2">
    <source>
        <dbReference type="Proteomes" id="UP001372338"/>
    </source>
</evidence>
<proteinExistence type="predicted"/>
<protein>
    <submittedName>
        <fullName evidence="1">Uncharacterized protein</fullName>
    </submittedName>
</protein>
<dbReference type="Proteomes" id="UP001372338">
    <property type="component" value="Unassembled WGS sequence"/>
</dbReference>
<reference evidence="1 2" key="1">
    <citation type="submission" date="2024-01" db="EMBL/GenBank/DDBJ databases">
        <title>The genomes of 5 underutilized Papilionoideae crops provide insights into root nodulation and disease resistanc.</title>
        <authorList>
            <person name="Yuan L."/>
        </authorList>
    </citation>
    <scope>NUCLEOTIDE SEQUENCE [LARGE SCALE GENOMIC DNA]</scope>
    <source>
        <strain evidence="1">ZHUSHIDOU_FW_LH</strain>
        <tissue evidence="1">Leaf</tissue>
    </source>
</reference>
<evidence type="ECO:0000313" key="1">
    <source>
        <dbReference type="EMBL" id="KAK7246955.1"/>
    </source>
</evidence>
<accession>A0AAN9EBC3</accession>
<organism evidence="1 2">
    <name type="scientific">Crotalaria pallida</name>
    <name type="common">Smooth rattlebox</name>
    <name type="synonym">Crotalaria striata</name>
    <dbReference type="NCBI Taxonomy" id="3830"/>
    <lineage>
        <taxon>Eukaryota</taxon>
        <taxon>Viridiplantae</taxon>
        <taxon>Streptophyta</taxon>
        <taxon>Embryophyta</taxon>
        <taxon>Tracheophyta</taxon>
        <taxon>Spermatophyta</taxon>
        <taxon>Magnoliopsida</taxon>
        <taxon>eudicotyledons</taxon>
        <taxon>Gunneridae</taxon>
        <taxon>Pentapetalae</taxon>
        <taxon>rosids</taxon>
        <taxon>fabids</taxon>
        <taxon>Fabales</taxon>
        <taxon>Fabaceae</taxon>
        <taxon>Papilionoideae</taxon>
        <taxon>50 kb inversion clade</taxon>
        <taxon>genistoids sensu lato</taxon>
        <taxon>core genistoids</taxon>
        <taxon>Crotalarieae</taxon>
        <taxon>Crotalaria</taxon>
    </lineage>
</organism>
<dbReference type="AlphaFoldDB" id="A0AAN9EBC3"/>
<sequence length="69" mass="7596">MVSGITLLQKTKSFVHGASLAICGEDITMHRFSFSFSLFIHSFFCVVAEAEAEAELASFNSPSLGFYLR</sequence>
<dbReference type="EMBL" id="JAYWIO010000008">
    <property type="protein sequence ID" value="KAK7246955.1"/>
    <property type="molecule type" value="Genomic_DNA"/>
</dbReference>
<keyword evidence="2" id="KW-1185">Reference proteome</keyword>